<dbReference type="AlphaFoldDB" id="A0A0R3KT02"/>
<name>A0A0R3KT02_9BRAD</name>
<organism evidence="1 2">
    <name type="scientific">Bradyrhizobium jicamae</name>
    <dbReference type="NCBI Taxonomy" id="280332"/>
    <lineage>
        <taxon>Bacteria</taxon>
        <taxon>Pseudomonadati</taxon>
        <taxon>Pseudomonadota</taxon>
        <taxon>Alphaproteobacteria</taxon>
        <taxon>Hyphomicrobiales</taxon>
        <taxon>Nitrobacteraceae</taxon>
        <taxon>Bradyrhizobium</taxon>
    </lineage>
</organism>
<evidence type="ECO:0000313" key="1">
    <source>
        <dbReference type="EMBL" id="KRQ98538.1"/>
    </source>
</evidence>
<evidence type="ECO:0000313" key="2">
    <source>
        <dbReference type="Proteomes" id="UP000050863"/>
    </source>
</evidence>
<dbReference type="STRING" id="280332.CQ12_19110"/>
<dbReference type="RefSeq" id="WP_057839070.1">
    <property type="nucleotide sequence ID" value="NZ_LLXZ01000183.1"/>
</dbReference>
<accession>A0A0R3KT02</accession>
<protein>
    <submittedName>
        <fullName evidence="1">Uncharacterized protein</fullName>
    </submittedName>
</protein>
<reference evidence="1 2" key="1">
    <citation type="submission" date="2014-03" db="EMBL/GenBank/DDBJ databases">
        <title>Bradyrhizobium valentinum sp. nov., isolated from effective nodules of Lupinus mariae-josephae, a lupine endemic of basic-lime soils in Eastern Spain.</title>
        <authorList>
            <person name="Duran D."/>
            <person name="Rey L."/>
            <person name="Navarro A."/>
            <person name="Busquets A."/>
            <person name="Imperial J."/>
            <person name="Ruiz-Argueso T."/>
        </authorList>
    </citation>
    <scope>NUCLEOTIDE SEQUENCE [LARGE SCALE GENOMIC DNA]</scope>
    <source>
        <strain evidence="1 2">PAC68</strain>
    </source>
</reference>
<comment type="caution">
    <text evidence="1">The sequence shown here is derived from an EMBL/GenBank/DDBJ whole genome shotgun (WGS) entry which is preliminary data.</text>
</comment>
<sequence length="73" mass="7905">MEAAIDRIMQTYDLLLNCTAAASDEARAKVTAYLTTLVEAGEKDPHRLTVCGLTYLRQLDGSNDPVKAGYTGL</sequence>
<proteinExistence type="predicted"/>
<dbReference type="OrthoDB" id="8240585at2"/>
<gene>
    <name evidence="1" type="ORF">CQ12_19110</name>
</gene>
<keyword evidence="2" id="KW-1185">Reference proteome</keyword>
<dbReference type="EMBL" id="LLXZ01000183">
    <property type="protein sequence ID" value="KRQ98538.1"/>
    <property type="molecule type" value="Genomic_DNA"/>
</dbReference>
<dbReference type="Proteomes" id="UP000050863">
    <property type="component" value="Unassembled WGS sequence"/>
</dbReference>